<evidence type="ECO:0000256" key="4">
    <source>
        <dbReference type="ARBA" id="ARBA00022807"/>
    </source>
</evidence>
<dbReference type="InterPro" id="IPR051794">
    <property type="entry name" value="PG_Endopeptidase_C40"/>
</dbReference>
<evidence type="ECO:0000256" key="3">
    <source>
        <dbReference type="ARBA" id="ARBA00022801"/>
    </source>
</evidence>
<keyword evidence="2" id="KW-0645">Protease</keyword>
<dbReference type="PANTHER" id="PTHR47359:SF3">
    <property type="entry name" value="NLP_P60 DOMAIN-CONTAINING PROTEIN-RELATED"/>
    <property type="match status" value="1"/>
</dbReference>
<name>A0ABV6U180_9ACTN</name>
<feature type="coiled-coil region" evidence="5">
    <location>
        <begin position="51"/>
        <end position="99"/>
    </location>
</feature>
<organism evidence="7 8">
    <name type="scientific">Sphaerimonospora cavernae</name>
    <dbReference type="NCBI Taxonomy" id="1740611"/>
    <lineage>
        <taxon>Bacteria</taxon>
        <taxon>Bacillati</taxon>
        <taxon>Actinomycetota</taxon>
        <taxon>Actinomycetes</taxon>
        <taxon>Streptosporangiales</taxon>
        <taxon>Streptosporangiaceae</taxon>
        <taxon>Sphaerimonospora</taxon>
    </lineage>
</organism>
<evidence type="ECO:0000259" key="6">
    <source>
        <dbReference type="PROSITE" id="PS51935"/>
    </source>
</evidence>
<gene>
    <name evidence="7" type="ORF">ACFHYQ_05655</name>
</gene>
<dbReference type="Proteomes" id="UP001589870">
    <property type="component" value="Unassembled WGS sequence"/>
</dbReference>
<evidence type="ECO:0000313" key="7">
    <source>
        <dbReference type="EMBL" id="MFC0861779.1"/>
    </source>
</evidence>
<evidence type="ECO:0000256" key="5">
    <source>
        <dbReference type="SAM" id="Coils"/>
    </source>
</evidence>
<evidence type="ECO:0000256" key="2">
    <source>
        <dbReference type="ARBA" id="ARBA00022670"/>
    </source>
</evidence>
<dbReference type="PROSITE" id="PS51935">
    <property type="entry name" value="NLPC_P60"/>
    <property type="match status" value="1"/>
</dbReference>
<feature type="domain" description="NlpC/P60" evidence="6">
    <location>
        <begin position="224"/>
        <end position="340"/>
    </location>
</feature>
<dbReference type="RefSeq" id="WP_394300003.1">
    <property type="nucleotide sequence ID" value="NZ_JBHMQT010000006.1"/>
</dbReference>
<dbReference type="InterPro" id="IPR038765">
    <property type="entry name" value="Papain-like_cys_pep_sf"/>
</dbReference>
<keyword evidence="5" id="KW-0175">Coiled coil</keyword>
<sequence length="340" mass="36691">MRGGRPAGRHARARKAGPGNIRRLALVTVALITITFGAPVGAATAEPKPSLKKLAAEVERLYEEIESLTEQYNGERIRLKAAQRSAAIAQKNLAKSESELAVRRQKASALAQNSYMNGGIGSLFPMVGSTDPETYLDQASTTYALQMQQGQEVTEVTNVMKAAERAKAGAAARQAEVKKLLSSLETRKDKIRTLIKKTESSLYSQVAGSIGGRATRISFPIVGDGKASEAARWALTQQLRPYVWGADGPTSYDCSGLVMAAYQRVGISLPHYTGDQWTAGTHIDREDMRPGDLVFFYSDLHHVGIYIGGGYMVHAPRTGDVVRVAKITGRPFAGAVRIAD</sequence>
<dbReference type="Gene3D" id="6.10.250.3150">
    <property type="match status" value="1"/>
</dbReference>
<accession>A0ABV6U180</accession>
<dbReference type="Gene3D" id="3.90.1720.10">
    <property type="entry name" value="endopeptidase domain like (from Nostoc punctiforme)"/>
    <property type="match status" value="1"/>
</dbReference>
<evidence type="ECO:0000313" key="8">
    <source>
        <dbReference type="Proteomes" id="UP001589870"/>
    </source>
</evidence>
<keyword evidence="3" id="KW-0378">Hydrolase</keyword>
<dbReference type="Pfam" id="PF00877">
    <property type="entry name" value="NLPC_P60"/>
    <property type="match status" value="1"/>
</dbReference>
<protein>
    <submittedName>
        <fullName evidence="7">NlpC/P60 family protein</fullName>
    </submittedName>
</protein>
<dbReference type="EMBL" id="JBHMQT010000006">
    <property type="protein sequence ID" value="MFC0861779.1"/>
    <property type="molecule type" value="Genomic_DNA"/>
</dbReference>
<proteinExistence type="inferred from homology"/>
<comment type="caution">
    <text evidence="7">The sequence shown here is derived from an EMBL/GenBank/DDBJ whole genome shotgun (WGS) entry which is preliminary data.</text>
</comment>
<dbReference type="InterPro" id="IPR000064">
    <property type="entry name" value="NLP_P60_dom"/>
</dbReference>
<reference evidence="7 8" key="1">
    <citation type="submission" date="2024-09" db="EMBL/GenBank/DDBJ databases">
        <authorList>
            <person name="Sun Q."/>
            <person name="Mori K."/>
        </authorList>
    </citation>
    <scope>NUCLEOTIDE SEQUENCE [LARGE SCALE GENOMIC DNA]</scope>
    <source>
        <strain evidence="7 8">TBRC 1851</strain>
    </source>
</reference>
<dbReference type="SUPFAM" id="SSF54001">
    <property type="entry name" value="Cysteine proteinases"/>
    <property type="match status" value="1"/>
</dbReference>
<evidence type="ECO:0000256" key="1">
    <source>
        <dbReference type="ARBA" id="ARBA00007074"/>
    </source>
</evidence>
<dbReference type="PANTHER" id="PTHR47359">
    <property type="entry name" value="PEPTIDOGLYCAN DL-ENDOPEPTIDASE CWLO"/>
    <property type="match status" value="1"/>
</dbReference>
<comment type="similarity">
    <text evidence="1">Belongs to the peptidase C40 family.</text>
</comment>
<keyword evidence="8" id="KW-1185">Reference proteome</keyword>
<keyword evidence="4" id="KW-0788">Thiol protease</keyword>